<evidence type="ECO:0000313" key="2">
    <source>
        <dbReference type="EMBL" id="AKV09513.1"/>
    </source>
</evidence>
<dbReference type="AlphaFoldDB" id="A0A0K1QUW9"/>
<dbReference type="Proteomes" id="UP000017175">
    <property type="component" value="Chromosome"/>
</dbReference>
<accession>A0A0K1QUW9</accession>
<sequence>MSRIFSLMLAGLFLYTSQAMADTLKIGVIGAGKLDGKVIFSTSNPFGGRDAGVGRKALDMGVALADQPYLPGVHLVRAFNAWPGLGLHLEHGAQKNLG</sequence>
<protein>
    <recommendedName>
        <fullName evidence="4">ABC transporter substrate-binding protein</fullName>
    </recommendedName>
</protein>
<dbReference type="EMBL" id="CP010945">
    <property type="protein sequence ID" value="AKV09513.1"/>
    <property type="molecule type" value="Genomic_DNA"/>
</dbReference>
<reference evidence="2 3" key="1">
    <citation type="journal article" date="2012" name="J. Bacteriol.">
        <title>Draft genome sequence of the cyanide-utilizing bacterium Pseudomonas fluorescens strain NCIMB 11764.</title>
        <authorList>
            <person name="Vilo C.A."/>
            <person name="Benedik M.J."/>
            <person name="Kunz D.A."/>
            <person name="Dong Q."/>
        </authorList>
    </citation>
    <scope>NUCLEOTIDE SEQUENCE [LARGE SCALE GENOMIC DNA]</scope>
    <source>
        <strain evidence="2 3">NCIMB 11764</strain>
    </source>
</reference>
<dbReference type="RefSeq" id="WP_017338355.1">
    <property type="nucleotide sequence ID" value="NZ_CP010945.1"/>
</dbReference>
<name>A0A0K1QUW9_PSEFL</name>
<evidence type="ECO:0000256" key="1">
    <source>
        <dbReference type="SAM" id="SignalP"/>
    </source>
</evidence>
<feature type="signal peptide" evidence="1">
    <location>
        <begin position="1"/>
        <end position="21"/>
    </location>
</feature>
<evidence type="ECO:0000313" key="3">
    <source>
        <dbReference type="Proteomes" id="UP000017175"/>
    </source>
</evidence>
<gene>
    <name evidence="2" type="ORF">B723_25180</name>
</gene>
<evidence type="ECO:0008006" key="4">
    <source>
        <dbReference type="Google" id="ProtNLM"/>
    </source>
</evidence>
<organism evidence="2 3">
    <name type="scientific">Pseudomonas fluorescens NCIMB 11764</name>
    <dbReference type="NCBI Taxonomy" id="1221522"/>
    <lineage>
        <taxon>Bacteria</taxon>
        <taxon>Pseudomonadati</taxon>
        <taxon>Pseudomonadota</taxon>
        <taxon>Gammaproteobacteria</taxon>
        <taxon>Pseudomonadales</taxon>
        <taxon>Pseudomonadaceae</taxon>
        <taxon>Pseudomonas</taxon>
    </lineage>
</organism>
<keyword evidence="1" id="KW-0732">Signal</keyword>
<proteinExistence type="predicted"/>
<feature type="chain" id="PRO_5005467820" description="ABC transporter substrate-binding protein" evidence="1">
    <location>
        <begin position="22"/>
        <end position="98"/>
    </location>
</feature>